<evidence type="ECO:0000256" key="13">
    <source>
        <dbReference type="HAMAP-Rule" id="MF_00409"/>
    </source>
</evidence>
<evidence type="ECO:0000313" key="16">
    <source>
        <dbReference type="Proteomes" id="UP001337681"/>
    </source>
</evidence>
<comment type="pathway">
    <text evidence="2 13">Glycolipid biosynthesis; lipid IV(A) biosynthesis; lipid IV(A) from (3R)-3-hydroxytetradecanoyl-[acyl-carrier-protein] and UDP-N-acetyl-alpha-D-glucosamine: step 6/6.</text>
</comment>
<dbReference type="PANTHER" id="PTHR42724">
    <property type="entry name" value="TETRAACYLDISACCHARIDE 4'-KINASE"/>
    <property type="match status" value="1"/>
</dbReference>
<evidence type="ECO:0000256" key="3">
    <source>
        <dbReference type="ARBA" id="ARBA00012071"/>
    </source>
</evidence>
<evidence type="ECO:0000256" key="8">
    <source>
        <dbReference type="ARBA" id="ARBA00022741"/>
    </source>
</evidence>
<protein>
    <recommendedName>
        <fullName evidence="4 13">Tetraacyldisaccharide 4'-kinase</fullName>
        <ecNumber evidence="3 13">2.7.1.130</ecNumber>
    </recommendedName>
    <alternativeName>
        <fullName evidence="12 13">Lipid A 4'-kinase</fullName>
    </alternativeName>
</protein>
<keyword evidence="11 13" id="KW-0443">Lipid metabolism</keyword>
<name>A0ABU7H0R3_9SPHI</name>
<evidence type="ECO:0000256" key="1">
    <source>
        <dbReference type="ARBA" id="ARBA00002274"/>
    </source>
</evidence>
<evidence type="ECO:0000256" key="4">
    <source>
        <dbReference type="ARBA" id="ARBA00016436"/>
    </source>
</evidence>
<comment type="function">
    <text evidence="1 13">Transfers the gamma-phosphate of ATP to the 4'-position of a tetraacyldisaccharide 1-phosphate intermediate (termed DS-1-P) to form tetraacyldisaccharide 1,4'-bis-phosphate (lipid IVA).</text>
</comment>
<dbReference type="InterPro" id="IPR027417">
    <property type="entry name" value="P-loop_NTPase"/>
</dbReference>
<gene>
    <name evidence="13 15" type="primary">lpxK</name>
    <name evidence="15" type="ORF">VRU49_05735</name>
</gene>
<dbReference type="RefSeq" id="WP_330145826.1">
    <property type="nucleotide sequence ID" value="NZ_JAZDQU010000001.1"/>
</dbReference>
<keyword evidence="9 13" id="KW-0418">Kinase</keyword>
<accession>A0ABU7H0R3</accession>
<dbReference type="PANTHER" id="PTHR42724:SF1">
    <property type="entry name" value="TETRAACYLDISACCHARIDE 4'-KINASE, MITOCHONDRIAL-RELATED"/>
    <property type="match status" value="1"/>
</dbReference>
<dbReference type="Proteomes" id="UP001337681">
    <property type="component" value="Unassembled WGS sequence"/>
</dbReference>
<comment type="catalytic activity">
    <reaction evidence="13">
        <text>a lipid A disaccharide + ATP = a lipid IVA + ADP + H(+)</text>
        <dbReference type="Rhea" id="RHEA:67840"/>
        <dbReference type="ChEBI" id="CHEBI:15378"/>
        <dbReference type="ChEBI" id="CHEBI:30616"/>
        <dbReference type="ChEBI" id="CHEBI:176343"/>
        <dbReference type="ChEBI" id="CHEBI:176425"/>
        <dbReference type="ChEBI" id="CHEBI:456216"/>
        <dbReference type="EC" id="2.7.1.130"/>
    </reaction>
</comment>
<evidence type="ECO:0000256" key="5">
    <source>
        <dbReference type="ARBA" id="ARBA00022516"/>
    </source>
</evidence>
<keyword evidence="14" id="KW-0472">Membrane</keyword>
<evidence type="ECO:0000256" key="2">
    <source>
        <dbReference type="ARBA" id="ARBA00004870"/>
    </source>
</evidence>
<evidence type="ECO:0000256" key="11">
    <source>
        <dbReference type="ARBA" id="ARBA00023098"/>
    </source>
</evidence>
<keyword evidence="10 13" id="KW-0067">ATP-binding</keyword>
<comment type="similarity">
    <text evidence="13">Belongs to the LpxK family.</text>
</comment>
<keyword evidence="14" id="KW-1133">Transmembrane helix</keyword>
<evidence type="ECO:0000256" key="6">
    <source>
        <dbReference type="ARBA" id="ARBA00022556"/>
    </source>
</evidence>
<evidence type="ECO:0000313" key="15">
    <source>
        <dbReference type="EMBL" id="MEE1884921.1"/>
    </source>
</evidence>
<dbReference type="EMBL" id="JAZDQU010000001">
    <property type="protein sequence ID" value="MEE1884921.1"/>
    <property type="molecule type" value="Genomic_DNA"/>
</dbReference>
<feature type="binding site" evidence="13">
    <location>
        <begin position="48"/>
        <end position="55"/>
    </location>
    <ligand>
        <name>ATP</name>
        <dbReference type="ChEBI" id="CHEBI:30616"/>
    </ligand>
</feature>
<dbReference type="HAMAP" id="MF_00409">
    <property type="entry name" value="LpxK"/>
    <property type="match status" value="1"/>
</dbReference>
<evidence type="ECO:0000256" key="10">
    <source>
        <dbReference type="ARBA" id="ARBA00022840"/>
    </source>
</evidence>
<feature type="transmembrane region" description="Helical" evidence="14">
    <location>
        <begin position="7"/>
        <end position="24"/>
    </location>
</feature>
<proteinExistence type="inferred from homology"/>
<comment type="caution">
    <text evidence="15">The sequence shown here is derived from an EMBL/GenBank/DDBJ whole genome shotgun (WGS) entry which is preliminary data.</text>
</comment>
<organism evidence="15 16">
    <name type="scientific">Pedobacter flavus</name>
    <dbReference type="NCBI Taxonomy" id="3113906"/>
    <lineage>
        <taxon>Bacteria</taxon>
        <taxon>Pseudomonadati</taxon>
        <taxon>Bacteroidota</taxon>
        <taxon>Sphingobacteriia</taxon>
        <taxon>Sphingobacteriales</taxon>
        <taxon>Sphingobacteriaceae</taxon>
        <taxon>Pedobacter</taxon>
    </lineage>
</organism>
<reference evidence="15 16" key="1">
    <citation type="submission" date="2024-01" db="EMBL/GenBank/DDBJ databases">
        <title>Pedobacter sp. nov., isolated from oil-contaminated soil.</title>
        <authorList>
            <person name="Le N.T.T."/>
        </authorList>
    </citation>
    <scope>NUCLEOTIDE SEQUENCE [LARGE SCALE GENOMIC DNA]</scope>
    <source>
        <strain evidence="15 16">VNH31</strain>
    </source>
</reference>
<dbReference type="EC" id="2.7.1.130" evidence="3 13"/>
<dbReference type="SUPFAM" id="SSF52540">
    <property type="entry name" value="P-loop containing nucleoside triphosphate hydrolases"/>
    <property type="match status" value="1"/>
</dbReference>
<keyword evidence="14" id="KW-0812">Transmembrane</keyword>
<keyword evidence="5 13" id="KW-0444">Lipid biosynthesis</keyword>
<keyword evidence="16" id="KW-1185">Reference proteome</keyword>
<keyword evidence="6 13" id="KW-0441">Lipid A biosynthesis</keyword>
<dbReference type="GO" id="GO:0009029">
    <property type="term" value="F:lipid-A 4'-kinase activity"/>
    <property type="evidence" value="ECO:0007669"/>
    <property type="project" value="UniProtKB-EC"/>
</dbReference>
<dbReference type="NCBIfam" id="TIGR00682">
    <property type="entry name" value="lpxK"/>
    <property type="match status" value="1"/>
</dbReference>
<sequence>MIQVLRYLLFPLTIIYAIITWFRNKLYDFNILSSKKFDLPIICVGNLMVGGTGKTPFTEYLVQLFSSKKVAILSRGYGRKTKGFILATNNSNAEQIGDEPMQYFTKFKAVTVAVCEDRVVGIDHLKKDHDLIILDDAFQHRAVNAGLKIVLFDFQSLLKPQFPFPTGNMRENWSGYKRADLIVITKIPENTSQEITNKLIQKFPGKDVFLSKLTYGNLYHHQSGETLSLDHVKPNVILLSGIAKPESLVNYLSQNSNLIKHFDYPDHYEFKENDFNEIYQFYESINKENVIVVTTEKDLQRIKSSKFSEILIHLPIYFLPISIEFLKDQEVFNQKVIKYVENT</sequence>
<evidence type="ECO:0000256" key="9">
    <source>
        <dbReference type="ARBA" id="ARBA00022777"/>
    </source>
</evidence>
<dbReference type="InterPro" id="IPR003758">
    <property type="entry name" value="LpxK"/>
</dbReference>
<dbReference type="Pfam" id="PF02606">
    <property type="entry name" value="LpxK"/>
    <property type="match status" value="1"/>
</dbReference>
<evidence type="ECO:0000256" key="14">
    <source>
        <dbReference type="SAM" id="Phobius"/>
    </source>
</evidence>
<evidence type="ECO:0000256" key="12">
    <source>
        <dbReference type="ARBA" id="ARBA00029757"/>
    </source>
</evidence>
<keyword evidence="8 13" id="KW-0547">Nucleotide-binding</keyword>
<evidence type="ECO:0000256" key="7">
    <source>
        <dbReference type="ARBA" id="ARBA00022679"/>
    </source>
</evidence>
<keyword evidence="7 13" id="KW-0808">Transferase</keyword>